<proteinExistence type="predicted"/>
<evidence type="ECO:0000313" key="2">
    <source>
        <dbReference type="EMBL" id="QIX87578.1"/>
    </source>
</evidence>
<reference evidence="2 3" key="1">
    <citation type="submission" date="2019-11" db="EMBL/GenBank/DDBJ databases">
        <title>FDA dAtabase for Regulatory Grade micrObial Sequences (FDA-ARGOS): Supporting development and validation of Infectious Disease Dx tests.</title>
        <authorList>
            <person name="Damon A."/>
            <person name="Tallon L."/>
            <person name="Sadzewicz L."/>
            <person name="Vavikolanu K."/>
            <person name="Mehta A."/>
            <person name="Aluvathingal J."/>
            <person name="Nadendla S."/>
            <person name="Myers T."/>
            <person name="Yan Y."/>
            <person name="Sichtig H."/>
        </authorList>
    </citation>
    <scope>NUCLEOTIDE SEQUENCE [LARGE SCALE GENOMIC DNA]</scope>
    <source>
        <strain evidence="2 3">FDAARGOS_740</strain>
    </source>
</reference>
<dbReference type="EMBL" id="CP050965">
    <property type="protein sequence ID" value="QIX87578.1"/>
    <property type="molecule type" value="Genomic_DNA"/>
</dbReference>
<keyword evidence="3" id="KW-1185">Reference proteome</keyword>
<accession>A0ABX6KI42</accession>
<dbReference type="Proteomes" id="UP000501205">
    <property type="component" value="Chromosome"/>
</dbReference>
<name>A0ABX6KI42_9BACL</name>
<organism evidence="2 3">
    <name type="scientific">Gemella haemolysans</name>
    <dbReference type="NCBI Taxonomy" id="1379"/>
    <lineage>
        <taxon>Bacteria</taxon>
        <taxon>Bacillati</taxon>
        <taxon>Bacillota</taxon>
        <taxon>Bacilli</taxon>
        <taxon>Bacillales</taxon>
        <taxon>Gemellaceae</taxon>
        <taxon>Gemella</taxon>
    </lineage>
</organism>
<evidence type="ECO:0000256" key="1">
    <source>
        <dbReference type="SAM" id="Coils"/>
    </source>
</evidence>
<feature type="coiled-coil region" evidence="1">
    <location>
        <begin position="321"/>
        <end position="355"/>
    </location>
</feature>
<protein>
    <submittedName>
        <fullName evidence="2">Cellulose synthase</fullName>
    </submittedName>
</protein>
<gene>
    <name evidence="2" type="ORF">FOC48_01850</name>
</gene>
<sequence>MKMIKTFFREELYEEIWEISAKQVSLKYDLNYSDLLKKCREADIPIPKSGYWYRKKTGQDLTDFIIPLPKNKVSEVHIYRKTLKNSKLKNTMRKEETSKENFIDNYTIDADSIKNSLSFLDKTKVNRIIEVISDQTHYSNKRLHKIVANLRDSIEEWNKREKAAAYPYFDSRYRFNNLDKPRFVKDIPLSSLPRLYCFLNTLITIIEKLGDNITKDFDIKINKDIVSFEIVELTDKVNHELTKEEAKKLAEYNDSKRYDTYASKPRIRKYDYIPNGKFRFKIINGRYIKDSQQFTIEQSIPEIVIMIYQEYYKVKNLRIEREEAARRYAEGMEIKRKLQEEIEEEKKRTLSLLNMLDDFQKANDLRKMADRLEVVGKISDDEINWIRAKADWLDPVVSSTDELLGDRNHHDSKEQKERYLSEKKYYW</sequence>
<keyword evidence="1" id="KW-0175">Coiled coil</keyword>
<evidence type="ECO:0000313" key="3">
    <source>
        <dbReference type="Proteomes" id="UP000501205"/>
    </source>
</evidence>